<dbReference type="CDD" id="cd02440">
    <property type="entry name" value="AdoMet_MTases"/>
    <property type="match status" value="1"/>
</dbReference>
<gene>
    <name evidence="3" type="ordered locus">Bcav_1561</name>
</gene>
<dbReference type="InterPro" id="IPR025714">
    <property type="entry name" value="Methyltranfer_dom"/>
</dbReference>
<organism evidence="3 4">
    <name type="scientific">Beutenbergia cavernae (strain ATCC BAA-8 / DSM 12333 / CCUG 43141 / JCM 11478 / NBRC 16432 / NCIMB 13614 / HKI 0122)</name>
    <dbReference type="NCBI Taxonomy" id="471853"/>
    <lineage>
        <taxon>Bacteria</taxon>
        <taxon>Bacillati</taxon>
        <taxon>Actinomycetota</taxon>
        <taxon>Actinomycetes</taxon>
        <taxon>Micrococcales</taxon>
        <taxon>Beutenbergiaceae</taxon>
        <taxon>Beutenbergia</taxon>
    </lineage>
</organism>
<feature type="region of interest" description="Disordered" evidence="1">
    <location>
        <begin position="1"/>
        <end position="26"/>
    </location>
</feature>
<reference evidence="3 4" key="1">
    <citation type="journal article" date="2009" name="Stand. Genomic Sci.">
        <title>Complete genome sequence of Beutenbergia cavernae type strain (HKI 0122).</title>
        <authorList>
            <person name="Land M."/>
            <person name="Pukall R."/>
            <person name="Abt B."/>
            <person name="Goker M."/>
            <person name="Rohde M."/>
            <person name="Glavina Del Rio T."/>
            <person name="Tice H."/>
            <person name="Copeland A."/>
            <person name="Cheng J.F."/>
            <person name="Lucas S."/>
            <person name="Chen F."/>
            <person name="Nolan M."/>
            <person name="Bruce D."/>
            <person name="Goodwin L."/>
            <person name="Pitluck S."/>
            <person name="Ivanova N."/>
            <person name="Mavromatis K."/>
            <person name="Ovchinnikova G."/>
            <person name="Pati A."/>
            <person name="Chen A."/>
            <person name="Palaniappan K."/>
            <person name="Hauser L."/>
            <person name="Chang Y.J."/>
            <person name="Jefferies C.C."/>
            <person name="Saunders E."/>
            <person name="Brettin T."/>
            <person name="Detter J.C."/>
            <person name="Han C."/>
            <person name="Chain P."/>
            <person name="Bristow J."/>
            <person name="Eisen J.A."/>
            <person name="Markowitz V."/>
            <person name="Hugenholtz P."/>
            <person name="Kyrpides N.C."/>
            <person name="Klenk H.P."/>
            <person name="Lapidus A."/>
        </authorList>
    </citation>
    <scope>NUCLEOTIDE SEQUENCE [LARGE SCALE GENOMIC DNA]</scope>
    <source>
        <strain evidence="4">ATCC BAA-8 / DSM 12333 / NBRC 16432</strain>
    </source>
</reference>
<dbReference type="STRING" id="471853.Bcav_1561"/>
<dbReference type="RefSeq" id="WP_015882057.1">
    <property type="nucleotide sequence ID" value="NC_012669.1"/>
</dbReference>
<dbReference type="eggNOG" id="COG2226">
    <property type="taxonomic scope" value="Bacteria"/>
</dbReference>
<dbReference type="PANTHER" id="PTHR43591">
    <property type="entry name" value="METHYLTRANSFERASE"/>
    <property type="match status" value="1"/>
</dbReference>
<dbReference type="Proteomes" id="UP000007962">
    <property type="component" value="Chromosome"/>
</dbReference>
<dbReference type="KEGG" id="bcv:Bcav_1561"/>
<protein>
    <submittedName>
        <fullName evidence="3">Methyltransferase type 11</fullName>
    </submittedName>
</protein>
<dbReference type="OrthoDB" id="9795634at2"/>
<dbReference type="SUPFAM" id="SSF53335">
    <property type="entry name" value="S-adenosyl-L-methionine-dependent methyltransferases"/>
    <property type="match status" value="1"/>
</dbReference>
<dbReference type="AlphaFoldDB" id="C5C3B8"/>
<dbReference type="PANTHER" id="PTHR43591:SF24">
    <property type="entry name" value="2-METHOXY-6-POLYPRENYL-1,4-BENZOQUINOL METHYLASE, MITOCHONDRIAL"/>
    <property type="match status" value="1"/>
</dbReference>
<dbReference type="EMBL" id="CP001618">
    <property type="protein sequence ID" value="ACQ79817.1"/>
    <property type="molecule type" value="Genomic_DNA"/>
</dbReference>
<keyword evidence="3" id="KW-0489">Methyltransferase</keyword>
<proteinExistence type="predicted"/>
<evidence type="ECO:0000313" key="3">
    <source>
        <dbReference type="EMBL" id="ACQ79817.1"/>
    </source>
</evidence>
<dbReference type="GO" id="GO:0032259">
    <property type="term" value="P:methylation"/>
    <property type="evidence" value="ECO:0007669"/>
    <property type="project" value="UniProtKB-KW"/>
</dbReference>
<dbReference type="HOGENOM" id="CLU_057148_1_0_11"/>
<sequence length="283" mass="30804">MGVTARVQGAEAAGPSGERARYTHGHHESVLRSHTWRTAANSAAYLLPELAEGMDVLDVGCGPGTITADLGKYVAPGRVVGIDTAEDVLVRAAEFAAARDVDNVLFETGDVYALGYSGGSFDVVHAHQVLQHLGDPVAALRQMRRVLRPGGVLAVRDADYGAMRWYPEVPALDDWQRLYRAVARRNGGEPDAGRRVLAWVREAGFDDVTPSSSTWCFAEPDLREWWSGLWADRLTKSAFAAHAKKTGLADDAELARLAAGFREWGEDPDGWFVVVHGEVLARR</sequence>
<dbReference type="Pfam" id="PF13847">
    <property type="entry name" value="Methyltransf_31"/>
    <property type="match status" value="1"/>
</dbReference>
<keyword evidence="3" id="KW-0808">Transferase</keyword>
<feature type="domain" description="Methyltransferase" evidence="2">
    <location>
        <begin position="52"/>
        <end position="183"/>
    </location>
</feature>
<accession>C5C3B8</accession>
<dbReference type="GO" id="GO:0008168">
    <property type="term" value="F:methyltransferase activity"/>
    <property type="evidence" value="ECO:0007669"/>
    <property type="project" value="UniProtKB-KW"/>
</dbReference>
<keyword evidence="4" id="KW-1185">Reference proteome</keyword>
<evidence type="ECO:0000256" key="1">
    <source>
        <dbReference type="SAM" id="MobiDB-lite"/>
    </source>
</evidence>
<dbReference type="InterPro" id="IPR029063">
    <property type="entry name" value="SAM-dependent_MTases_sf"/>
</dbReference>
<dbReference type="Gene3D" id="3.40.50.150">
    <property type="entry name" value="Vaccinia Virus protein VP39"/>
    <property type="match status" value="1"/>
</dbReference>
<name>C5C3B8_BEUC1</name>
<evidence type="ECO:0000313" key="4">
    <source>
        <dbReference type="Proteomes" id="UP000007962"/>
    </source>
</evidence>
<evidence type="ECO:0000259" key="2">
    <source>
        <dbReference type="Pfam" id="PF13847"/>
    </source>
</evidence>